<evidence type="ECO:0000256" key="2">
    <source>
        <dbReference type="ARBA" id="ARBA00022448"/>
    </source>
</evidence>
<dbReference type="SUPFAM" id="SSF49447">
    <property type="entry name" value="Second domain of Mu2 adaptin subunit (ap50) of ap2 adaptor"/>
    <property type="match status" value="1"/>
</dbReference>
<dbReference type="InterPro" id="IPR036168">
    <property type="entry name" value="AP2_Mu_C_sf"/>
</dbReference>
<dbReference type="STRING" id="984486.A0A1E3QVW4"/>
<evidence type="ECO:0000313" key="8">
    <source>
        <dbReference type="Proteomes" id="UP000094336"/>
    </source>
</evidence>
<dbReference type="InterPro" id="IPR001392">
    <property type="entry name" value="Clathrin_mu"/>
</dbReference>
<gene>
    <name evidence="7" type="ORF">BABINDRAFT_32326</name>
</gene>
<dbReference type="EMBL" id="KV454427">
    <property type="protein sequence ID" value="ODQ81805.1"/>
    <property type="molecule type" value="Genomic_DNA"/>
</dbReference>
<evidence type="ECO:0000256" key="1">
    <source>
        <dbReference type="ARBA" id="ARBA00004308"/>
    </source>
</evidence>
<keyword evidence="3 5" id="KW-0653">Protein transport</keyword>
<accession>A0A1E3QVW4</accession>
<dbReference type="Pfam" id="PF00928">
    <property type="entry name" value="Adap_comp_sub"/>
    <property type="match status" value="1"/>
</dbReference>
<dbReference type="GO" id="GO:0012505">
    <property type="term" value="C:endomembrane system"/>
    <property type="evidence" value="ECO:0007669"/>
    <property type="project" value="UniProtKB-SubCell"/>
</dbReference>
<dbReference type="Gene3D" id="2.60.40.1170">
    <property type="entry name" value="Mu homology domain, subdomain B"/>
    <property type="match status" value="2"/>
</dbReference>
<dbReference type="InterPro" id="IPR028565">
    <property type="entry name" value="MHD"/>
</dbReference>
<evidence type="ECO:0000256" key="3">
    <source>
        <dbReference type="ARBA" id="ARBA00022927"/>
    </source>
</evidence>
<reference evidence="8" key="1">
    <citation type="submission" date="2016-05" db="EMBL/GenBank/DDBJ databases">
        <title>Comparative genomics of biotechnologically important yeasts.</title>
        <authorList>
            <consortium name="DOE Joint Genome Institute"/>
            <person name="Riley R."/>
            <person name="Haridas S."/>
            <person name="Wolfe K.H."/>
            <person name="Lopes M.R."/>
            <person name="Hittinger C.T."/>
            <person name="Goker M."/>
            <person name="Salamov A."/>
            <person name="Wisecaver J."/>
            <person name="Long T.M."/>
            <person name="Aerts A.L."/>
            <person name="Barry K."/>
            <person name="Choi C."/>
            <person name="Clum A."/>
            <person name="Coughlan A.Y."/>
            <person name="Deshpande S."/>
            <person name="Douglass A.P."/>
            <person name="Hanson S.J."/>
            <person name="Klenk H.-P."/>
            <person name="Labutti K."/>
            <person name="Lapidus A."/>
            <person name="Lindquist E."/>
            <person name="Lipzen A."/>
            <person name="Meier-Kolthoff J.P."/>
            <person name="Ohm R.A."/>
            <person name="Otillar R.P."/>
            <person name="Pangilinan J."/>
            <person name="Peng Y."/>
            <person name="Rokas A."/>
            <person name="Rosa C.A."/>
            <person name="Scheuner C."/>
            <person name="Sibirny A.A."/>
            <person name="Slot J.C."/>
            <person name="Stielow J.B."/>
            <person name="Sun H."/>
            <person name="Kurtzman C.P."/>
            <person name="Blackwell M."/>
            <person name="Grigoriev I.V."/>
            <person name="Jeffries T.W."/>
        </authorList>
    </citation>
    <scope>NUCLEOTIDE SEQUENCE [LARGE SCALE GENOMIC DNA]</scope>
    <source>
        <strain evidence="8">NRRL Y-12698</strain>
    </source>
</reference>
<dbReference type="RefSeq" id="XP_018987133.1">
    <property type="nucleotide sequence ID" value="XM_019131584.1"/>
</dbReference>
<dbReference type="PIRSF" id="PIRSF005992">
    <property type="entry name" value="Clathrin_mu"/>
    <property type="match status" value="1"/>
</dbReference>
<comment type="similarity">
    <text evidence="5">Belongs to the adaptor complexes medium subunit family.</text>
</comment>
<sequence>MGLIEAVYIADSVDTLIYEHLINPQIPPFDAIIHKKTKVEKQSLAQFTKDSDDYDTEQCDLVRPAIPLDKNLALSQHTYNGLHFYVLCSSQRPNSEVERDCFNPALPFVFITRLIEVFEDYFGAPLVQSKIVSNYDTLTLLLNEMIEDGYPFVTNFNKLREVVPFKNFLSNLLAQTANFSSSANKLISSATANLTNSTPSFPSVPSAVQKDAIPWRRSNVKHTKNELFVDLIETLNVVLTPINTSKVTPKPPGIIGSAFYSSSGSGSKKLVPTLANIDGKINLTCHLTGVPTLQLLLNLNNFDLPAPAFHQCINVERWQQNPGYLSFIPPDGKSTIMNYSIHLDEAPVPKKLWSKYTGVMDIDYQTGLGKDKNEFELRLISKVNASSNMKSDLRGVPNKLNSKYVENLKLEVNCEVFQEKVSTIKGIRVTHGDFQYKGNGRAEWVFHKNLLVGATPILRGKIVSSDGSNEEHYDDSGSERNGFDIRSVTDSLSGVSEPLSPTYIRLQYSTIGSIPSGIKVESLKIASTLGGGEGIKPYKGVKYITRTGDFFIR</sequence>
<dbReference type="InterPro" id="IPR011012">
    <property type="entry name" value="Longin-like_dom_sf"/>
</dbReference>
<dbReference type="PROSITE" id="PS51072">
    <property type="entry name" value="MHD"/>
    <property type="match status" value="1"/>
</dbReference>
<comment type="subcellular location">
    <subcellularLocation>
        <location evidence="1">Endomembrane system</location>
    </subcellularLocation>
</comment>
<dbReference type="Proteomes" id="UP000094336">
    <property type="component" value="Unassembled WGS sequence"/>
</dbReference>
<protein>
    <recommendedName>
        <fullName evidence="6">MHD domain-containing protein</fullName>
    </recommendedName>
</protein>
<evidence type="ECO:0000259" key="6">
    <source>
        <dbReference type="PROSITE" id="PS51072"/>
    </source>
</evidence>
<dbReference type="OrthoDB" id="870at2759"/>
<feature type="domain" description="MHD" evidence="6">
    <location>
        <begin position="251"/>
        <end position="553"/>
    </location>
</feature>
<keyword evidence="8" id="KW-1185">Reference proteome</keyword>
<dbReference type="InterPro" id="IPR050431">
    <property type="entry name" value="Adaptor_comp_med_subunit"/>
</dbReference>
<dbReference type="SUPFAM" id="SSF64356">
    <property type="entry name" value="SNARE-like"/>
    <property type="match status" value="1"/>
</dbReference>
<keyword evidence="2 5" id="KW-0813">Transport</keyword>
<dbReference type="AlphaFoldDB" id="A0A1E3QVW4"/>
<keyword evidence="4" id="KW-0472">Membrane</keyword>
<dbReference type="GeneID" id="30149437"/>
<evidence type="ECO:0000256" key="4">
    <source>
        <dbReference type="ARBA" id="ARBA00023136"/>
    </source>
</evidence>
<dbReference type="PANTHER" id="PTHR10529">
    <property type="entry name" value="AP COMPLEX SUBUNIT MU"/>
    <property type="match status" value="1"/>
</dbReference>
<organism evidence="7 8">
    <name type="scientific">Babjeviella inositovora NRRL Y-12698</name>
    <dbReference type="NCBI Taxonomy" id="984486"/>
    <lineage>
        <taxon>Eukaryota</taxon>
        <taxon>Fungi</taxon>
        <taxon>Dikarya</taxon>
        <taxon>Ascomycota</taxon>
        <taxon>Saccharomycotina</taxon>
        <taxon>Pichiomycetes</taxon>
        <taxon>Serinales incertae sedis</taxon>
        <taxon>Babjeviella</taxon>
    </lineage>
</organism>
<dbReference type="GO" id="GO:0030131">
    <property type="term" value="C:clathrin adaptor complex"/>
    <property type="evidence" value="ECO:0007669"/>
    <property type="project" value="UniProtKB-UniRule"/>
</dbReference>
<proteinExistence type="inferred from homology"/>
<evidence type="ECO:0000313" key="7">
    <source>
        <dbReference type="EMBL" id="ODQ81805.1"/>
    </source>
</evidence>
<dbReference type="GO" id="GO:0006886">
    <property type="term" value="P:intracellular protein transport"/>
    <property type="evidence" value="ECO:0007669"/>
    <property type="project" value="UniProtKB-UniRule"/>
</dbReference>
<dbReference type="GO" id="GO:0016192">
    <property type="term" value="P:vesicle-mediated transport"/>
    <property type="evidence" value="ECO:0007669"/>
    <property type="project" value="InterPro"/>
</dbReference>
<evidence type="ECO:0000256" key="5">
    <source>
        <dbReference type="PIRNR" id="PIRNR005992"/>
    </source>
</evidence>
<dbReference type="Gene3D" id="3.30.450.60">
    <property type="match status" value="1"/>
</dbReference>
<name>A0A1E3QVW4_9ASCO</name>